<protein>
    <recommendedName>
        <fullName evidence="5">Apple domain-containing protein</fullName>
    </recommendedName>
</protein>
<gene>
    <name evidence="3" type="ORF">ACN38_g8201</name>
</gene>
<comment type="caution">
    <text evidence="3">The sequence shown here is derived from an EMBL/GenBank/DDBJ whole genome shotgun (WGS) entry which is preliminary data.</text>
</comment>
<sequence>MRIQSLSALAVLATLSRAQSPQLNDYRSLCPAGQDTGTKTFDNGITAEYTCRVKASSAIEPNEETARSSEECAAKCGSGCSSAVWQYTRNRCLLYDSLVTLSPHARGSLYLKPTGNVEGEEGEVSDCQHEREACEDEL</sequence>
<evidence type="ECO:0000313" key="4">
    <source>
        <dbReference type="Proteomes" id="UP000037696"/>
    </source>
</evidence>
<dbReference type="AlphaFoldDB" id="A0A0M9WDP5"/>
<keyword evidence="2" id="KW-0732">Signal</keyword>
<feature type="signal peptide" evidence="2">
    <location>
        <begin position="1"/>
        <end position="18"/>
    </location>
</feature>
<feature type="region of interest" description="Disordered" evidence="1">
    <location>
        <begin position="107"/>
        <end position="138"/>
    </location>
</feature>
<feature type="chain" id="PRO_5005839641" description="Apple domain-containing protein" evidence="2">
    <location>
        <begin position="19"/>
        <end position="138"/>
    </location>
</feature>
<dbReference type="Proteomes" id="UP000037696">
    <property type="component" value="Unassembled WGS sequence"/>
</dbReference>
<reference evidence="3 4" key="1">
    <citation type="submission" date="2015-08" db="EMBL/GenBank/DDBJ databases">
        <title>Genome sequencing of Penicillium nordicum.</title>
        <authorList>
            <person name="Nguyen H.D."/>
            <person name="Seifert K.A."/>
        </authorList>
    </citation>
    <scope>NUCLEOTIDE SEQUENCE [LARGE SCALE GENOMIC DNA]</scope>
    <source>
        <strain evidence="3 4">DAOMC 185683</strain>
    </source>
</reference>
<dbReference type="OrthoDB" id="4525992at2759"/>
<evidence type="ECO:0000313" key="3">
    <source>
        <dbReference type="EMBL" id="KOS40932.1"/>
    </source>
</evidence>
<organism evidence="3 4">
    <name type="scientific">Penicillium nordicum</name>
    <dbReference type="NCBI Taxonomy" id="229535"/>
    <lineage>
        <taxon>Eukaryota</taxon>
        <taxon>Fungi</taxon>
        <taxon>Dikarya</taxon>
        <taxon>Ascomycota</taxon>
        <taxon>Pezizomycotina</taxon>
        <taxon>Eurotiomycetes</taxon>
        <taxon>Eurotiomycetidae</taxon>
        <taxon>Eurotiales</taxon>
        <taxon>Aspergillaceae</taxon>
        <taxon>Penicillium</taxon>
    </lineage>
</organism>
<evidence type="ECO:0000256" key="1">
    <source>
        <dbReference type="SAM" id="MobiDB-lite"/>
    </source>
</evidence>
<keyword evidence="4" id="KW-1185">Reference proteome</keyword>
<proteinExistence type="predicted"/>
<name>A0A0M9WDP5_9EURO</name>
<accession>A0A0M9WDP5</accession>
<evidence type="ECO:0008006" key="5">
    <source>
        <dbReference type="Google" id="ProtNLM"/>
    </source>
</evidence>
<dbReference type="EMBL" id="LHQQ01000147">
    <property type="protein sequence ID" value="KOS40932.1"/>
    <property type="molecule type" value="Genomic_DNA"/>
</dbReference>
<evidence type="ECO:0000256" key="2">
    <source>
        <dbReference type="SAM" id="SignalP"/>
    </source>
</evidence>